<keyword evidence="4" id="KW-0238">DNA-binding</keyword>
<sequence>MSIQTLKCVVIDDSKTQRTAVSKLINDHKNLVLIADYENGIKAQKGLVDQQIDLVFLDIEMPVINGFQFMEALKDRPQIILITSKADYAMQAFDYDVTDYLLKPINFERFNKSVQKAILRTKGAPNEEEGHIFVNSKLKRVKVYLKDIRWIEGLGDYLKIITDNENLLVLSTMKGFMTQLPSDDFLRIHKSYIINLNRVDRYNSQYVELCGEQIPLSRHKKLELEEALLNTSVH</sequence>
<dbReference type="Gene3D" id="3.40.50.2300">
    <property type="match status" value="1"/>
</dbReference>
<dbReference type="Proteomes" id="UP000276309">
    <property type="component" value="Chromosome"/>
</dbReference>
<dbReference type="PANTHER" id="PTHR37299">
    <property type="entry name" value="TRANSCRIPTIONAL REGULATOR-RELATED"/>
    <property type="match status" value="1"/>
</dbReference>
<dbReference type="Gene3D" id="2.40.50.1020">
    <property type="entry name" value="LytTr DNA-binding domain"/>
    <property type="match status" value="1"/>
</dbReference>
<dbReference type="AlphaFoldDB" id="A0A3G2L640"/>
<reference evidence="4 5" key="1">
    <citation type="submission" date="2018-08" db="EMBL/GenBank/DDBJ databases">
        <title>The reduced genetic potential of extracellular carbohydrate catabolism in Euzebyella marina RN62, a Flavobacteriia bacterium isolated from the hadal water.</title>
        <authorList>
            <person name="Xue C."/>
        </authorList>
    </citation>
    <scope>NUCLEOTIDE SEQUENCE [LARGE SCALE GENOMIC DNA]</scope>
    <source>
        <strain evidence="4 5">RN62</strain>
    </source>
</reference>
<dbReference type="InterPro" id="IPR011006">
    <property type="entry name" value="CheY-like_superfamily"/>
</dbReference>
<protein>
    <submittedName>
        <fullName evidence="4">DNA-binding response regulator</fullName>
    </submittedName>
</protein>
<dbReference type="GO" id="GO:0003677">
    <property type="term" value="F:DNA binding"/>
    <property type="evidence" value="ECO:0007669"/>
    <property type="project" value="UniProtKB-KW"/>
</dbReference>
<evidence type="ECO:0000259" key="3">
    <source>
        <dbReference type="PROSITE" id="PS50930"/>
    </source>
</evidence>
<name>A0A3G2L640_9FLAO</name>
<dbReference type="Pfam" id="PF04397">
    <property type="entry name" value="LytTR"/>
    <property type="match status" value="1"/>
</dbReference>
<gene>
    <name evidence="4" type="ORF">D1013_10215</name>
</gene>
<dbReference type="SUPFAM" id="SSF52172">
    <property type="entry name" value="CheY-like"/>
    <property type="match status" value="1"/>
</dbReference>
<dbReference type="PROSITE" id="PS50110">
    <property type="entry name" value="RESPONSE_REGULATORY"/>
    <property type="match status" value="1"/>
</dbReference>
<dbReference type="PANTHER" id="PTHR37299:SF1">
    <property type="entry name" value="STAGE 0 SPORULATION PROTEIN A HOMOLOG"/>
    <property type="match status" value="1"/>
</dbReference>
<keyword evidence="1" id="KW-0597">Phosphoprotein</keyword>
<dbReference type="SMART" id="SM00448">
    <property type="entry name" value="REC"/>
    <property type="match status" value="1"/>
</dbReference>
<organism evidence="4 5">
    <name type="scientific">Euzebyella marina</name>
    <dbReference type="NCBI Taxonomy" id="1761453"/>
    <lineage>
        <taxon>Bacteria</taxon>
        <taxon>Pseudomonadati</taxon>
        <taxon>Bacteroidota</taxon>
        <taxon>Flavobacteriia</taxon>
        <taxon>Flavobacteriales</taxon>
        <taxon>Flavobacteriaceae</taxon>
        <taxon>Euzebyella</taxon>
    </lineage>
</organism>
<dbReference type="InterPro" id="IPR046947">
    <property type="entry name" value="LytR-like"/>
</dbReference>
<accession>A0A3G2L640</accession>
<evidence type="ECO:0000256" key="1">
    <source>
        <dbReference type="PROSITE-ProRule" id="PRU00169"/>
    </source>
</evidence>
<dbReference type="KEGG" id="emar:D1013_10215"/>
<feature type="modified residue" description="4-aspartylphosphate" evidence="1">
    <location>
        <position position="58"/>
    </location>
</feature>
<dbReference type="InterPro" id="IPR001789">
    <property type="entry name" value="Sig_transdc_resp-reg_receiver"/>
</dbReference>
<dbReference type="OrthoDB" id="2168082at2"/>
<dbReference type="EMBL" id="CP032050">
    <property type="protein sequence ID" value="AYN67720.1"/>
    <property type="molecule type" value="Genomic_DNA"/>
</dbReference>
<evidence type="ECO:0000313" key="4">
    <source>
        <dbReference type="EMBL" id="AYN67720.1"/>
    </source>
</evidence>
<proteinExistence type="predicted"/>
<dbReference type="Pfam" id="PF00072">
    <property type="entry name" value="Response_reg"/>
    <property type="match status" value="1"/>
</dbReference>
<dbReference type="GO" id="GO:0000156">
    <property type="term" value="F:phosphorelay response regulator activity"/>
    <property type="evidence" value="ECO:0007669"/>
    <property type="project" value="InterPro"/>
</dbReference>
<evidence type="ECO:0000259" key="2">
    <source>
        <dbReference type="PROSITE" id="PS50110"/>
    </source>
</evidence>
<dbReference type="SMART" id="SM00850">
    <property type="entry name" value="LytTR"/>
    <property type="match status" value="1"/>
</dbReference>
<keyword evidence="5" id="KW-1185">Reference proteome</keyword>
<evidence type="ECO:0000313" key="5">
    <source>
        <dbReference type="Proteomes" id="UP000276309"/>
    </source>
</evidence>
<dbReference type="PROSITE" id="PS50930">
    <property type="entry name" value="HTH_LYTTR"/>
    <property type="match status" value="1"/>
</dbReference>
<feature type="domain" description="HTH LytTR-type" evidence="3">
    <location>
        <begin position="132"/>
        <end position="230"/>
    </location>
</feature>
<feature type="domain" description="Response regulatory" evidence="2">
    <location>
        <begin position="7"/>
        <end position="118"/>
    </location>
</feature>
<dbReference type="RefSeq" id="WP_121848736.1">
    <property type="nucleotide sequence ID" value="NZ_CP032050.1"/>
</dbReference>
<dbReference type="InterPro" id="IPR007492">
    <property type="entry name" value="LytTR_DNA-bd_dom"/>
</dbReference>